<evidence type="ECO:0000256" key="8">
    <source>
        <dbReference type="SAM" id="Phobius"/>
    </source>
</evidence>
<dbReference type="PANTHER" id="PTHR45453:SF3">
    <property type="entry name" value="HISTIDINE KINASE"/>
    <property type="match status" value="1"/>
</dbReference>
<comment type="catalytic activity">
    <reaction evidence="1">
        <text>ATP + protein L-histidine = ADP + protein N-phospho-L-histidine.</text>
        <dbReference type="EC" id="2.7.13.3"/>
    </reaction>
</comment>
<evidence type="ECO:0000313" key="12">
    <source>
        <dbReference type="Proteomes" id="UP001304088"/>
    </source>
</evidence>
<feature type="transmembrane region" description="Helical" evidence="8">
    <location>
        <begin position="7"/>
        <end position="30"/>
    </location>
</feature>
<dbReference type="PROSITE" id="PS50885">
    <property type="entry name" value="HAMP"/>
    <property type="match status" value="1"/>
</dbReference>
<dbReference type="InterPro" id="IPR003661">
    <property type="entry name" value="HisK_dim/P_dom"/>
</dbReference>
<feature type="domain" description="Histidine kinase" evidence="9">
    <location>
        <begin position="244"/>
        <end position="453"/>
    </location>
</feature>
<dbReference type="Gene3D" id="1.10.287.130">
    <property type="match status" value="1"/>
</dbReference>
<dbReference type="PANTHER" id="PTHR45453">
    <property type="entry name" value="PHOSPHATE REGULON SENSOR PROTEIN PHOR"/>
    <property type="match status" value="1"/>
</dbReference>
<dbReference type="KEGG" id="ssuv:PXH68_06440"/>
<protein>
    <recommendedName>
        <fullName evidence="3">histidine kinase</fullName>
        <ecNumber evidence="3">2.7.13.3</ecNumber>
    </recommendedName>
</protein>
<dbReference type="AlphaFoldDB" id="A0AA96VQK8"/>
<evidence type="ECO:0000256" key="1">
    <source>
        <dbReference type="ARBA" id="ARBA00000085"/>
    </source>
</evidence>
<keyword evidence="8" id="KW-0812">Transmembrane</keyword>
<dbReference type="GO" id="GO:0004721">
    <property type="term" value="F:phosphoprotein phosphatase activity"/>
    <property type="evidence" value="ECO:0007669"/>
    <property type="project" value="TreeGrafter"/>
</dbReference>
<feature type="transmembrane region" description="Helical" evidence="8">
    <location>
        <begin position="149"/>
        <end position="168"/>
    </location>
</feature>
<name>A0AA96VQK8_9STRE</name>
<evidence type="ECO:0000259" key="10">
    <source>
        <dbReference type="PROSITE" id="PS50885"/>
    </source>
</evidence>
<dbReference type="InterPro" id="IPR003594">
    <property type="entry name" value="HATPase_dom"/>
</dbReference>
<organism evidence="11 12">
    <name type="scientific">Streptococcus suivaginalis</name>
    <dbReference type="NCBI Taxonomy" id="3028082"/>
    <lineage>
        <taxon>Bacteria</taxon>
        <taxon>Bacillati</taxon>
        <taxon>Bacillota</taxon>
        <taxon>Bacilli</taxon>
        <taxon>Lactobacillales</taxon>
        <taxon>Streptococcaceae</taxon>
        <taxon>Streptococcus</taxon>
    </lineage>
</organism>
<dbReference type="SUPFAM" id="SSF55874">
    <property type="entry name" value="ATPase domain of HSP90 chaperone/DNA topoisomerase II/histidine kinase"/>
    <property type="match status" value="1"/>
</dbReference>
<keyword evidence="8" id="KW-0472">Membrane</keyword>
<dbReference type="SUPFAM" id="SSF47384">
    <property type="entry name" value="Homodimeric domain of signal transducing histidine kinase"/>
    <property type="match status" value="1"/>
</dbReference>
<dbReference type="InterPro" id="IPR036890">
    <property type="entry name" value="HATPase_C_sf"/>
</dbReference>
<dbReference type="EC" id="2.7.13.3" evidence="3"/>
<dbReference type="Proteomes" id="UP001304088">
    <property type="component" value="Chromosome"/>
</dbReference>
<dbReference type="InterPro" id="IPR005467">
    <property type="entry name" value="His_kinase_dom"/>
</dbReference>
<dbReference type="EMBL" id="CP118733">
    <property type="protein sequence ID" value="WNY46530.1"/>
    <property type="molecule type" value="Genomic_DNA"/>
</dbReference>
<evidence type="ECO:0000313" key="11">
    <source>
        <dbReference type="EMBL" id="WNY46530.1"/>
    </source>
</evidence>
<keyword evidence="5" id="KW-0808">Transferase</keyword>
<keyword evidence="4" id="KW-0597">Phosphoprotein</keyword>
<dbReference type="GO" id="GO:0000155">
    <property type="term" value="F:phosphorelay sensor kinase activity"/>
    <property type="evidence" value="ECO:0007669"/>
    <property type="project" value="InterPro"/>
</dbReference>
<gene>
    <name evidence="11" type="ORF">PXH68_06440</name>
</gene>
<evidence type="ECO:0000256" key="4">
    <source>
        <dbReference type="ARBA" id="ARBA00022553"/>
    </source>
</evidence>
<dbReference type="GO" id="GO:0005886">
    <property type="term" value="C:plasma membrane"/>
    <property type="evidence" value="ECO:0007669"/>
    <property type="project" value="TreeGrafter"/>
</dbReference>
<dbReference type="GO" id="GO:0016036">
    <property type="term" value="P:cellular response to phosphate starvation"/>
    <property type="evidence" value="ECO:0007669"/>
    <property type="project" value="TreeGrafter"/>
</dbReference>
<evidence type="ECO:0000256" key="6">
    <source>
        <dbReference type="ARBA" id="ARBA00022777"/>
    </source>
</evidence>
<evidence type="ECO:0000256" key="3">
    <source>
        <dbReference type="ARBA" id="ARBA00012438"/>
    </source>
</evidence>
<keyword evidence="8" id="KW-1133">Transmembrane helix</keyword>
<dbReference type="Gene3D" id="3.30.565.10">
    <property type="entry name" value="Histidine kinase-like ATPase, C-terminal domain"/>
    <property type="match status" value="1"/>
</dbReference>
<dbReference type="SMART" id="SM00388">
    <property type="entry name" value="HisKA"/>
    <property type="match status" value="1"/>
</dbReference>
<dbReference type="InterPro" id="IPR036097">
    <property type="entry name" value="HisK_dim/P_sf"/>
</dbReference>
<dbReference type="Pfam" id="PF00512">
    <property type="entry name" value="HisKA"/>
    <property type="match status" value="1"/>
</dbReference>
<proteinExistence type="predicted"/>
<reference evidence="11 12" key="1">
    <citation type="submission" date="2023-02" db="EMBL/GenBank/DDBJ databases">
        <title>Streptococcus sp. Genome Sequencing and Assembly.</title>
        <authorList>
            <person name="Shore S.M."/>
            <person name="Nicholson T.L."/>
        </authorList>
    </citation>
    <scope>NUCLEOTIDE SEQUENCE [LARGE SCALE GENOMIC DNA]</scope>
    <source>
        <strain evidence="11 12">29896</strain>
    </source>
</reference>
<dbReference type="Pfam" id="PF02518">
    <property type="entry name" value="HATPase_c"/>
    <property type="match status" value="1"/>
</dbReference>
<feature type="domain" description="HAMP" evidence="10">
    <location>
        <begin position="170"/>
        <end position="222"/>
    </location>
</feature>
<evidence type="ECO:0000256" key="2">
    <source>
        <dbReference type="ARBA" id="ARBA00004370"/>
    </source>
</evidence>
<keyword evidence="12" id="KW-1185">Reference proteome</keyword>
<evidence type="ECO:0000256" key="7">
    <source>
        <dbReference type="ARBA" id="ARBA00023012"/>
    </source>
</evidence>
<evidence type="ECO:0000259" key="9">
    <source>
        <dbReference type="PROSITE" id="PS50109"/>
    </source>
</evidence>
<accession>A0AA96VQK8</accession>
<dbReference type="PROSITE" id="PS50109">
    <property type="entry name" value="HIS_KIN"/>
    <property type="match status" value="1"/>
</dbReference>
<dbReference type="Gene3D" id="6.10.340.10">
    <property type="match status" value="1"/>
</dbReference>
<dbReference type="InterPro" id="IPR003660">
    <property type="entry name" value="HAMP_dom"/>
</dbReference>
<dbReference type="CDD" id="cd00082">
    <property type="entry name" value="HisKA"/>
    <property type="match status" value="1"/>
</dbReference>
<dbReference type="InterPro" id="IPR050351">
    <property type="entry name" value="BphY/WalK/GraS-like"/>
</dbReference>
<keyword evidence="7" id="KW-0902">Two-component regulatory system</keyword>
<keyword evidence="6 11" id="KW-0418">Kinase</keyword>
<dbReference type="RefSeq" id="WP_248028759.1">
    <property type="nucleotide sequence ID" value="NZ_CP118733.1"/>
</dbReference>
<evidence type="ECO:0000256" key="5">
    <source>
        <dbReference type="ARBA" id="ARBA00022679"/>
    </source>
</evidence>
<comment type="subcellular location">
    <subcellularLocation>
        <location evidence="2">Membrane</location>
    </subcellularLocation>
</comment>
<dbReference type="SMART" id="SM00387">
    <property type="entry name" value="HATPase_c"/>
    <property type="match status" value="1"/>
</dbReference>
<sequence>MKLAQRHFIIVTLLTIITSLILVALLYFAMPIYYNQQRRHELKDNFNYVVTKLHGQSDADILANIETYDLGRPDLLYSLFDGEGQRLWPNKSLKPDDLANHPNYDSLSTYDEVGSWSTTVTSREGNSYILLAEYGFKNLSQVSQSLVTMYPFVVILIVVLALIVGAVYTRMSTGRIALISETARKMQSLEDGIECQVVGRDEISVLAQDLNSLYSKLLSSIEELKFENEQTQRREREKSEFLRMASHELKTPIASMLGLVEGMIYNVGEFKDHDLYLKKCRDILQDQSELVRSILDATNVEIAVRERETTFQIDELLQGSMASYNALAILNHYKFSPILMPSQVTGDQVLVGKALKNIIDNAFRYSRPGGKISIICKQGTFIVDNEVNCILPEEEIEKLFLPFYRPDYSRTKQDGGTGIGLYLVKNVLDKHGFAYSFRAVNETTMRFQIDFEH</sequence>